<dbReference type="EMBL" id="JAIWYP010000003">
    <property type="protein sequence ID" value="KAH3846955.1"/>
    <property type="molecule type" value="Genomic_DNA"/>
</dbReference>
<reference evidence="2" key="2">
    <citation type="submission" date="2020-11" db="EMBL/GenBank/DDBJ databases">
        <authorList>
            <person name="McCartney M.A."/>
            <person name="Auch B."/>
            <person name="Kono T."/>
            <person name="Mallez S."/>
            <person name="Becker A."/>
            <person name="Gohl D.M."/>
            <person name="Silverstein K.A.T."/>
            <person name="Koren S."/>
            <person name="Bechman K.B."/>
            <person name="Herman A."/>
            <person name="Abrahante J.E."/>
            <person name="Garbe J."/>
        </authorList>
    </citation>
    <scope>NUCLEOTIDE SEQUENCE</scope>
    <source>
        <strain evidence="2">Duluth1</strain>
        <tissue evidence="2">Whole animal</tissue>
    </source>
</reference>
<feature type="non-terminal residue" evidence="2">
    <location>
        <position position="159"/>
    </location>
</feature>
<proteinExistence type="predicted"/>
<feature type="compositionally biased region" description="Polar residues" evidence="1">
    <location>
        <begin position="69"/>
        <end position="85"/>
    </location>
</feature>
<evidence type="ECO:0000313" key="3">
    <source>
        <dbReference type="Proteomes" id="UP000828390"/>
    </source>
</evidence>
<dbReference type="Proteomes" id="UP000828390">
    <property type="component" value="Unassembled WGS sequence"/>
</dbReference>
<keyword evidence="3" id="KW-1185">Reference proteome</keyword>
<accession>A0A9D4KW24</accession>
<protein>
    <submittedName>
        <fullName evidence="2">Uncharacterized protein</fullName>
    </submittedName>
</protein>
<gene>
    <name evidence="2" type="ORF">DPMN_089263</name>
</gene>
<dbReference type="AlphaFoldDB" id="A0A9D4KW24"/>
<sequence>MPVISKPVTKSKQPPSILGPKPYQNNPKQAWRAVDSSPTRTTQVNGFSEDDAAPTAEINKHKTKPSILRQPSTDLSQSQSKSGATVTFWDPDYENAPVKYSPPIKHRKNPCNERRQATPSSATALGFDVADLPLEPTKPLPTPPHSTTSNARTLLKECE</sequence>
<reference evidence="2" key="1">
    <citation type="journal article" date="2019" name="bioRxiv">
        <title>The Genome of the Zebra Mussel, Dreissena polymorpha: A Resource for Invasive Species Research.</title>
        <authorList>
            <person name="McCartney M.A."/>
            <person name="Auch B."/>
            <person name="Kono T."/>
            <person name="Mallez S."/>
            <person name="Zhang Y."/>
            <person name="Obille A."/>
            <person name="Becker A."/>
            <person name="Abrahante J.E."/>
            <person name="Garbe J."/>
            <person name="Badalamenti J.P."/>
            <person name="Herman A."/>
            <person name="Mangelson H."/>
            <person name="Liachko I."/>
            <person name="Sullivan S."/>
            <person name="Sone E.D."/>
            <person name="Koren S."/>
            <person name="Silverstein K.A.T."/>
            <person name="Beckman K.B."/>
            <person name="Gohl D.M."/>
        </authorList>
    </citation>
    <scope>NUCLEOTIDE SEQUENCE</scope>
    <source>
        <strain evidence="2">Duluth1</strain>
        <tissue evidence="2">Whole animal</tissue>
    </source>
</reference>
<organism evidence="2 3">
    <name type="scientific">Dreissena polymorpha</name>
    <name type="common">Zebra mussel</name>
    <name type="synonym">Mytilus polymorpha</name>
    <dbReference type="NCBI Taxonomy" id="45954"/>
    <lineage>
        <taxon>Eukaryota</taxon>
        <taxon>Metazoa</taxon>
        <taxon>Spiralia</taxon>
        <taxon>Lophotrochozoa</taxon>
        <taxon>Mollusca</taxon>
        <taxon>Bivalvia</taxon>
        <taxon>Autobranchia</taxon>
        <taxon>Heteroconchia</taxon>
        <taxon>Euheterodonta</taxon>
        <taxon>Imparidentia</taxon>
        <taxon>Neoheterodontei</taxon>
        <taxon>Myida</taxon>
        <taxon>Dreissenoidea</taxon>
        <taxon>Dreissenidae</taxon>
        <taxon>Dreissena</taxon>
    </lineage>
</organism>
<feature type="compositionally biased region" description="Polar residues" evidence="1">
    <location>
        <begin position="36"/>
        <end position="46"/>
    </location>
</feature>
<name>A0A9D4KW24_DREPO</name>
<feature type="region of interest" description="Disordered" evidence="1">
    <location>
        <begin position="1"/>
        <end position="159"/>
    </location>
</feature>
<evidence type="ECO:0000256" key="1">
    <source>
        <dbReference type="SAM" id="MobiDB-lite"/>
    </source>
</evidence>
<evidence type="ECO:0000313" key="2">
    <source>
        <dbReference type="EMBL" id="KAH3846955.1"/>
    </source>
</evidence>
<comment type="caution">
    <text evidence="2">The sequence shown here is derived from an EMBL/GenBank/DDBJ whole genome shotgun (WGS) entry which is preliminary data.</text>
</comment>